<dbReference type="AlphaFoldDB" id="W2TU44"/>
<keyword evidence="3" id="KW-1185">Reference proteome</keyword>
<evidence type="ECO:0000256" key="1">
    <source>
        <dbReference type="SAM" id="Phobius"/>
    </source>
</evidence>
<dbReference type="EMBL" id="KI657700">
    <property type="protein sequence ID" value="ETN85610.1"/>
    <property type="molecule type" value="Genomic_DNA"/>
</dbReference>
<dbReference type="Proteomes" id="UP000053676">
    <property type="component" value="Unassembled WGS sequence"/>
</dbReference>
<protein>
    <submittedName>
        <fullName evidence="2">Uncharacterized protein</fullName>
    </submittedName>
</protein>
<dbReference type="PANTHER" id="PTHR31154">
    <property type="entry name" value="MEMBRANE TRANSPORTER PROTEIN"/>
    <property type="match status" value="1"/>
</dbReference>
<keyword evidence="1" id="KW-0472">Membrane</keyword>
<keyword evidence="1" id="KW-0812">Transmembrane</keyword>
<gene>
    <name evidence="2" type="ORF">NECAME_06313</name>
</gene>
<dbReference type="OrthoDB" id="5861123at2759"/>
<evidence type="ECO:0000313" key="3">
    <source>
        <dbReference type="Proteomes" id="UP000053676"/>
    </source>
</evidence>
<organism evidence="2 3">
    <name type="scientific">Necator americanus</name>
    <name type="common">Human hookworm</name>
    <dbReference type="NCBI Taxonomy" id="51031"/>
    <lineage>
        <taxon>Eukaryota</taxon>
        <taxon>Metazoa</taxon>
        <taxon>Ecdysozoa</taxon>
        <taxon>Nematoda</taxon>
        <taxon>Chromadorea</taxon>
        <taxon>Rhabditida</taxon>
        <taxon>Rhabditina</taxon>
        <taxon>Rhabditomorpha</taxon>
        <taxon>Strongyloidea</taxon>
        <taxon>Ancylostomatidae</taxon>
        <taxon>Bunostominae</taxon>
        <taxon>Necator</taxon>
    </lineage>
</organism>
<reference evidence="3" key="1">
    <citation type="journal article" date="2014" name="Nat. Genet.">
        <title>Genome of the human hookworm Necator americanus.</title>
        <authorList>
            <person name="Tang Y.T."/>
            <person name="Gao X."/>
            <person name="Rosa B.A."/>
            <person name="Abubucker S."/>
            <person name="Hallsworth-Pepin K."/>
            <person name="Martin J."/>
            <person name="Tyagi R."/>
            <person name="Heizer E."/>
            <person name="Zhang X."/>
            <person name="Bhonagiri-Palsikar V."/>
            <person name="Minx P."/>
            <person name="Warren W.C."/>
            <person name="Wang Q."/>
            <person name="Zhan B."/>
            <person name="Hotez P.J."/>
            <person name="Sternberg P.W."/>
            <person name="Dougall A."/>
            <person name="Gaze S.T."/>
            <person name="Mulvenna J."/>
            <person name="Sotillo J."/>
            <person name="Ranganathan S."/>
            <person name="Rabelo E.M."/>
            <person name="Wilson R.K."/>
            <person name="Felgner P.L."/>
            <person name="Bethony J."/>
            <person name="Hawdon J.M."/>
            <person name="Gasser R.B."/>
            <person name="Loukas A."/>
            <person name="Mitreva M."/>
        </authorList>
    </citation>
    <scope>NUCLEOTIDE SEQUENCE [LARGE SCALE GENOMIC DNA]</scope>
</reference>
<name>W2TU44_NECAM</name>
<dbReference type="KEGG" id="nai:NECAME_06313"/>
<dbReference type="PANTHER" id="PTHR31154:SF6">
    <property type="entry name" value="MEMBRANE TRANSPORTER PROTEIN"/>
    <property type="match status" value="1"/>
</dbReference>
<accession>W2TU44</accession>
<sequence>MAWKYFALSIPVSSITGPVGSFLGSHLHRQVVAGFVYVLELVALTGFLFTRPSWQLIATGEMTKSATHMVDAPGTDGTKRNKKMEILRWMPMNHKY</sequence>
<feature type="transmembrane region" description="Helical" evidence="1">
    <location>
        <begin position="31"/>
        <end position="49"/>
    </location>
</feature>
<proteinExistence type="predicted"/>
<evidence type="ECO:0000313" key="2">
    <source>
        <dbReference type="EMBL" id="ETN85610.1"/>
    </source>
</evidence>
<keyword evidence="1" id="KW-1133">Transmembrane helix</keyword>